<keyword evidence="5" id="KW-0732">Signal</keyword>
<dbReference type="GO" id="GO:0007219">
    <property type="term" value="P:Notch signaling pathway"/>
    <property type="evidence" value="ECO:0007669"/>
    <property type="project" value="UniProtKB-KW"/>
</dbReference>
<dbReference type="GO" id="GO:0016485">
    <property type="term" value="P:protein processing"/>
    <property type="evidence" value="ECO:0007669"/>
    <property type="project" value="InterPro"/>
</dbReference>
<comment type="subcellular location">
    <subcellularLocation>
        <location evidence="1">Membrane</location>
        <topology evidence="1">Single-pass type I membrane protein</topology>
    </subcellularLocation>
</comment>
<evidence type="ECO:0000256" key="7">
    <source>
        <dbReference type="ARBA" id="ARBA00022989"/>
    </source>
</evidence>
<organism evidence="12 13">
    <name type="scientific">Toxocara canis</name>
    <name type="common">Canine roundworm</name>
    <dbReference type="NCBI Taxonomy" id="6265"/>
    <lineage>
        <taxon>Eukaryota</taxon>
        <taxon>Metazoa</taxon>
        <taxon>Ecdysozoa</taxon>
        <taxon>Nematoda</taxon>
        <taxon>Chromadorea</taxon>
        <taxon>Rhabditida</taxon>
        <taxon>Spirurina</taxon>
        <taxon>Ascaridomorpha</taxon>
        <taxon>Ascaridoidea</taxon>
        <taxon>Toxocaridae</taxon>
        <taxon>Toxocara</taxon>
    </lineage>
</organism>
<dbReference type="GO" id="GO:0005886">
    <property type="term" value="C:plasma membrane"/>
    <property type="evidence" value="ECO:0007669"/>
    <property type="project" value="UniProtKB-ARBA"/>
</dbReference>
<dbReference type="InterPro" id="IPR008710">
    <property type="entry name" value="Nicastrin"/>
</dbReference>
<evidence type="ECO:0000256" key="8">
    <source>
        <dbReference type="ARBA" id="ARBA00023136"/>
    </source>
</evidence>
<dbReference type="OMA" id="ECVYPGV"/>
<accession>A0A0B2VNL1</accession>
<sequence>FALRRELLVVCGFIRRYFASEFTLSEALLIRQDAMIMRGNSVGLTLSIILAPCLFCYRIEDQIYLRLSGGNNQCFRLLNGTTQVGCQSEPDGNTGIVVYANSDAEMEQIISKMAKVTGMQYVIAVDVESLNGKVIEKLRDERVRGVLLLSNTNRTERQRMQFSEDSVCPNERFNFYNDACTWNKWGAVVAEGFRFIDWNKPIFLIENATEIQVIKKRCFEAFNIDRSDEFSPFCAARMKFFMRGAGNAPICLRRQEYFYGFSEAVVALCDPLEDENVFAMMPPSSKTNFNADTRVFVVAARMDSFSTMTDGAVGEVSTLTSLISTLAVVDAIGKHLDEFERTAIKNNRCLMFAYFHGESMGYIGSSRAVYDMLQGNFPAKPDDQSGDLPLMVVNVSNIDAFVEVQQLDGAGSAYFAHIDGQSYVQYRHELVDSLLAAADEELRKRNRSISLVDPTENAHVPPSSYQTFLKQNRSIAGFVFAPFDDHYSYKAVNSFTDENFFIKEDKLIVEEIAASASALLATIIKYFYNTAATTPTFTIDEDFVSTLFKCFVVESDWYSCEFFSKILENVKNRPEEGTKSTYISGGNRLPSLIRLLVNAIIVHSLGKEMVNVTSESQCNDLNKAQQIYRYTWQIDPANNLSVCYRTALYTTPARSPAFEIEGYDLRTSSYSTWVESVWASQDLVLFLVPAAYPRYDVGLFITACVFFVICFLVMEAFCFGVNEPADQTSLESDPL</sequence>
<keyword evidence="7 10" id="KW-1133">Transmembrane helix</keyword>
<dbReference type="OrthoDB" id="755951at2759"/>
<dbReference type="Gene3D" id="3.40.630.10">
    <property type="entry name" value="Zn peptidases"/>
    <property type="match status" value="1"/>
</dbReference>
<keyword evidence="4 10" id="KW-0812">Transmembrane</keyword>
<name>A0A0B2VNL1_TOXCA</name>
<evidence type="ECO:0000313" key="12">
    <source>
        <dbReference type="EMBL" id="KHN83143.1"/>
    </source>
</evidence>
<evidence type="ECO:0000256" key="4">
    <source>
        <dbReference type="ARBA" id="ARBA00022692"/>
    </source>
</evidence>
<dbReference type="InterPro" id="IPR041084">
    <property type="entry name" value="Ncstrn_small"/>
</dbReference>
<dbReference type="SUPFAM" id="SSF53187">
    <property type="entry name" value="Zn-dependent exopeptidases"/>
    <property type="match status" value="1"/>
</dbReference>
<dbReference type="Proteomes" id="UP000031036">
    <property type="component" value="Unassembled WGS sequence"/>
</dbReference>
<evidence type="ECO:0000256" key="2">
    <source>
        <dbReference type="ARBA" id="ARBA00007717"/>
    </source>
</evidence>
<feature type="non-terminal residue" evidence="12">
    <location>
        <position position="1"/>
    </location>
</feature>
<evidence type="ECO:0000256" key="6">
    <source>
        <dbReference type="ARBA" id="ARBA00022976"/>
    </source>
</evidence>
<dbReference type="PANTHER" id="PTHR21092:SF0">
    <property type="entry name" value="NICASTRIN"/>
    <property type="match status" value="1"/>
</dbReference>
<comment type="similarity">
    <text evidence="2">Belongs to the nicastrin family.</text>
</comment>
<keyword evidence="9" id="KW-0325">Glycoprotein</keyword>
<gene>
    <name evidence="12" type="primary">aph-2</name>
    <name evidence="12" type="ORF">Tcan_15913</name>
</gene>
<evidence type="ECO:0000259" key="11">
    <source>
        <dbReference type="Pfam" id="PF18266"/>
    </source>
</evidence>
<reference evidence="12 13" key="1">
    <citation type="submission" date="2014-11" db="EMBL/GenBank/DDBJ databases">
        <title>Genetic blueprint of the zoonotic pathogen Toxocara canis.</title>
        <authorList>
            <person name="Zhu X.-Q."/>
            <person name="Korhonen P.K."/>
            <person name="Cai H."/>
            <person name="Young N.D."/>
            <person name="Nejsum P."/>
            <person name="von Samson-Himmelstjerna G."/>
            <person name="Boag P.R."/>
            <person name="Tan P."/>
            <person name="Li Q."/>
            <person name="Min J."/>
            <person name="Yang Y."/>
            <person name="Wang X."/>
            <person name="Fang X."/>
            <person name="Hall R.S."/>
            <person name="Hofmann A."/>
            <person name="Sternberg P.W."/>
            <person name="Jex A.R."/>
            <person name="Gasser R.B."/>
        </authorList>
    </citation>
    <scope>NUCLEOTIDE SEQUENCE [LARGE SCALE GENOMIC DNA]</scope>
    <source>
        <strain evidence="12">PN_DK_2014</strain>
    </source>
</reference>
<keyword evidence="8 10" id="KW-0472">Membrane</keyword>
<evidence type="ECO:0000256" key="3">
    <source>
        <dbReference type="ARBA" id="ARBA00015303"/>
    </source>
</evidence>
<protein>
    <recommendedName>
        <fullName evidence="3">Nicastrin</fullName>
    </recommendedName>
</protein>
<evidence type="ECO:0000313" key="13">
    <source>
        <dbReference type="Proteomes" id="UP000031036"/>
    </source>
</evidence>
<keyword evidence="13" id="KW-1185">Reference proteome</keyword>
<dbReference type="AlphaFoldDB" id="A0A0B2VNL1"/>
<keyword evidence="6" id="KW-0914">Notch signaling pathway</keyword>
<proteinExistence type="inferred from homology"/>
<evidence type="ECO:0000256" key="1">
    <source>
        <dbReference type="ARBA" id="ARBA00004479"/>
    </source>
</evidence>
<feature type="domain" description="Nicastrin small lobe" evidence="11">
    <location>
        <begin position="73"/>
        <end position="243"/>
    </location>
</feature>
<comment type="caution">
    <text evidence="12">The sequence shown here is derived from an EMBL/GenBank/DDBJ whole genome shotgun (WGS) entry which is preliminary data.</text>
</comment>
<dbReference type="PANTHER" id="PTHR21092">
    <property type="entry name" value="NICASTRIN"/>
    <property type="match status" value="1"/>
</dbReference>
<feature type="transmembrane region" description="Helical" evidence="10">
    <location>
        <begin position="697"/>
        <end position="721"/>
    </location>
</feature>
<dbReference type="STRING" id="6265.A0A0B2VNL1"/>
<dbReference type="GO" id="GO:0007220">
    <property type="term" value="P:Notch receptor processing"/>
    <property type="evidence" value="ECO:0007669"/>
    <property type="project" value="TreeGrafter"/>
</dbReference>
<dbReference type="Pfam" id="PF05450">
    <property type="entry name" value="Nicastrin"/>
    <property type="match status" value="1"/>
</dbReference>
<evidence type="ECO:0000256" key="9">
    <source>
        <dbReference type="ARBA" id="ARBA00023180"/>
    </source>
</evidence>
<dbReference type="Pfam" id="PF18266">
    <property type="entry name" value="Ncstrn_small"/>
    <property type="match status" value="1"/>
</dbReference>
<evidence type="ECO:0000256" key="10">
    <source>
        <dbReference type="SAM" id="Phobius"/>
    </source>
</evidence>
<evidence type="ECO:0000256" key="5">
    <source>
        <dbReference type="ARBA" id="ARBA00022729"/>
    </source>
</evidence>
<dbReference type="EMBL" id="JPKZ01001215">
    <property type="protein sequence ID" value="KHN83143.1"/>
    <property type="molecule type" value="Genomic_DNA"/>
</dbReference>